<gene>
    <name evidence="2" type="ORF">LL038_20010</name>
</gene>
<dbReference type="InterPro" id="IPR006750">
    <property type="entry name" value="YdcZ"/>
</dbReference>
<dbReference type="AlphaFoldDB" id="A0AA47I6G8"/>
<dbReference type="PANTHER" id="PTHR34821">
    <property type="entry name" value="INNER MEMBRANE PROTEIN YDCZ"/>
    <property type="match status" value="1"/>
</dbReference>
<sequence>MGIIFSVIAGICMSFQGVFNTRVSEKIGLWETNVFVQFTGLILTLIILLIAGNGNFKAIKDVNKFYLLGGILGAIIIFSVMLGITKMGPTCSIAIILVAQLLAAGIIDRFGLFGATQLRFGISKFLGVGIMILGIIIFKWKG</sequence>
<dbReference type="Pfam" id="PF04657">
    <property type="entry name" value="DMT_YdcZ"/>
    <property type="match status" value="1"/>
</dbReference>
<organism evidence="2 3">
    <name type="scientific">Clostridium estertheticum</name>
    <dbReference type="NCBI Taxonomy" id="238834"/>
    <lineage>
        <taxon>Bacteria</taxon>
        <taxon>Bacillati</taxon>
        <taxon>Bacillota</taxon>
        <taxon>Clostridia</taxon>
        <taxon>Eubacteriales</taxon>
        <taxon>Clostridiaceae</taxon>
        <taxon>Clostridium</taxon>
    </lineage>
</organism>
<feature type="transmembrane region" description="Helical" evidence="1">
    <location>
        <begin position="34"/>
        <end position="53"/>
    </location>
</feature>
<dbReference type="Proteomes" id="UP001164733">
    <property type="component" value="Chromosome"/>
</dbReference>
<dbReference type="EMBL" id="CP086239">
    <property type="protein sequence ID" value="WAG59825.1"/>
    <property type="molecule type" value="Genomic_DNA"/>
</dbReference>
<feature type="transmembrane region" description="Helical" evidence="1">
    <location>
        <begin position="90"/>
        <end position="110"/>
    </location>
</feature>
<feature type="transmembrane region" description="Helical" evidence="1">
    <location>
        <begin position="65"/>
        <end position="84"/>
    </location>
</feature>
<accession>A0AA47I6G8</accession>
<feature type="transmembrane region" description="Helical" evidence="1">
    <location>
        <begin position="122"/>
        <end position="140"/>
    </location>
</feature>
<name>A0AA47I6G8_9CLOT</name>
<keyword evidence="1" id="KW-0472">Membrane</keyword>
<keyword evidence="1" id="KW-0812">Transmembrane</keyword>
<evidence type="ECO:0000313" key="3">
    <source>
        <dbReference type="Proteomes" id="UP001164733"/>
    </source>
</evidence>
<reference evidence="2" key="1">
    <citation type="submission" date="2021-11" db="EMBL/GenBank/DDBJ databases">
        <title>Clostridia strains as spoilage organisms.</title>
        <authorList>
            <person name="Wambui J."/>
            <person name="Stevens M.J.A."/>
            <person name="Stephan R."/>
        </authorList>
    </citation>
    <scope>NUCLEOTIDE SEQUENCE</scope>
    <source>
        <strain evidence="2">CF009</strain>
    </source>
</reference>
<dbReference type="RefSeq" id="WP_268055919.1">
    <property type="nucleotide sequence ID" value="NZ_CP086239.1"/>
</dbReference>
<proteinExistence type="predicted"/>
<evidence type="ECO:0000313" key="2">
    <source>
        <dbReference type="EMBL" id="WAG59825.1"/>
    </source>
</evidence>
<protein>
    <submittedName>
        <fullName evidence="2">DMT family transporter</fullName>
    </submittedName>
</protein>
<dbReference type="GO" id="GO:0005886">
    <property type="term" value="C:plasma membrane"/>
    <property type="evidence" value="ECO:0007669"/>
    <property type="project" value="TreeGrafter"/>
</dbReference>
<evidence type="ECO:0000256" key="1">
    <source>
        <dbReference type="SAM" id="Phobius"/>
    </source>
</evidence>
<keyword evidence="1" id="KW-1133">Transmembrane helix</keyword>
<dbReference type="PANTHER" id="PTHR34821:SF3">
    <property type="entry name" value="MEMBRANE PROTEIN"/>
    <property type="match status" value="1"/>
</dbReference>